<organism evidence="1">
    <name type="scientific">uncultured bacterium</name>
    <name type="common">gcode 4</name>
    <dbReference type="NCBI Taxonomy" id="1234023"/>
    <lineage>
        <taxon>Bacteria</taxon>
        <taxon>environmental samples</taxon>
    </lineage>
</organism>
<reference evidence="1" key="1">
    <citation type="journal article" date="2012" name="Science">
        <title>Fermentation, hydrogen, and sulfur metabolism in multiple uncultivated bacterial phyla.</title>
        <authorList>
            <person name="Wrighton K.C."/>
            <person name="Thomas B.C."/>
            <person name="Sharon I."/>
            <person name="Miller C.S."/>
            <person name="Castelle C.J."/>
            <person name="VerBerkmoes N.C."/>
            <person name="Wilkins M.J."/>
            <person name="Hettich R.L."/>
            <person name="Lipton M.S."/>
            <person name="Williams K.H."/>
            <person name="Long P.E."/>
            <person name="Banfield J.F."/>
        </authorList>
    </citation>
    <scope>NUCLEOTIDE SEQUENCE [LARGE SCALE GENOMIC DNA]</scope>
</reference>
<gene>
    <name evidence="1" type="ORF">ACD_80C00194G0016</name>
</gene>
<comment type="caution">
    <text evidence="1">The sequence shown here is derived from an EMBL/GenBank/DDBJ whole genome shotgun (WGS) entry which is preliminary data.</text>
</comment>
<accession>K1XHP5</accession>
<proteinExistence type="predicted"/>
<dbReference type="AlphaFoldDB" id="K1XHP5"/>
<sequence>MNINKRLKAIGFDSIEAFVKNCEKRSKIRTIFSKKEVSFKKEELVLMIILAGSPKTWGRPQDIEQKTKQVYELHKGVKDLVTRYRFINEQLQKAKTFKDLLQIAMMIIANAHPNLAMVSGPISTGGKGSIRLNILAMQEYIEELHQSGENMFDQTIFEEPMERIKDTTAGYDHRILNQFYLSIFESKHIKKMFFMQDWESSTGANWEHEQMIRLDIKRIYQTIQIQA</sequence>
<protein>
    <submittedName>
        <fullName evidence="1">Uncharacterized protein</fullName>
    </submittedName>
</protein>
<evidence type="ECO:0000313" key="1">
    <source>
        <dbReference type="EMBL" id="EKD24597.1"/>
    </source>
</evidence>
<dbReference type="EMBL" id="AMFJ01036201">
    <property type="protein sequence ID" value="EKD24597.1"/>
    <property type="molecule type" value="Genomic_DNA"/>
</dbReference>
<dbReference type="SUPFAM" id="SSF52309">
    <property type="entry name" value="N-(deoxy)ribosyltransferase-like"/>
    <property type="match status" value="1"/>
</dbReference>
<name>K1XHP5_9BACT</name>